<organism evidence="2 3">
    <name type="scientific">Christiangramia echinicola</name>
    <dbReference type="NCBI Taxonomy" id="279359"/>
    <lineage>
        <taxon>Bacteria</taxon>
        <taxon>Pseudomonadati</taxon>
        <taxon>Bacteroidota</taxon>
        <taxon>Flavobacteriia</taxon>
        <taxon>Flavobacteriales</taxon>
        <taxon>Flavobacteriaceae</taxon>
        <taxon>Christiangramia</taxon>
    </lineage>
</organism>
<dbReference type="STRING" id="1250231.SAMN04488552_0418"/>
<feature type="domain" description="YHYH" evidence="1">
    <location>
        <begin position="245"/>
        <end position="321"/>
    </location>
</feature>
<dbReference type="Proteomes" id="UP000198858">
    <property type="component" value="Chromosome I"/>
</dbReference>
<evidence type="ECO:0000313" key="2">
    <source>
        <dbReference type="EMBL" id="SDR67607.1"/>
    </source>
</evidence>
<dbReference type="InterPro" id="IPR025924">
    <property type="entry name" value="YHYH_dom"/>
</dbReference>
<gene>
    <name evidence="2" type="ORF">SAMN04488552_0418</name>
</gene>
<dbReference type="AlphaFoldDB" id="A0A1H1KZN9"/>
<accession>A0A1H1KZN9</accession>
<dbReference type="EMBL" id="LT629745">
    <property type="protein sequence ID" value="SDR67607.1"/>
    <property type="molecule type" value="Genomic_DNA"/>
</dbReference>
<protein>
    <submittedName>
        <fullName evidence="2">YHYH protein</fullName>
    </submittedName>
</protein>
<sequence>MDKIVPNLLKTISNLNSEMMEIKIEKIQRKLYSKLLMSNSKIQMLGFVILTTGLISCASCSSDDSSTTDDSEFNELAVLEVNANYFTTGEGSVSLTTVPCTLSDGTETDCYQIVTTSTPSDHSMGPWCPDNIADDTEAGGIWLESGEVYDVDGEFIENMASFYNDSNWLMYDENGDIYVTDSEEDCINAANPNVGEEYENFCVECLPSYITDVSQTFLIPITPVLQNSPAFFATGPGGPGSNVPSTRGIALNGVEFSAPAPTDRILGAYTLAPFDDAGGHINVHQGYHYHAATGYSTKIEQEDEHSALFGYALDGIGIYELLDANGEAPTDLDELRGHTDDVRGYHYHVDEAGNNNFINGLKGAYAI</sequence>
<keyword evidence="3" id="KW-1185">Reference proteome</keyword>
<evidence type="ECO:0000313" key="3">
    <source>
        <dbReference type="Proteomes" id="UP000198858"/>
    </source>
</evidence>
<name>A0A1H1KZN9_9FLAO</name>
<dbReference type="Pfam" id="PF14240">
    <property type="entry name" value="YHYH"/>
    <property type="match status" value="1"/>
</dbReference>
<evidence type="ECO:0000259" key="1">
    <source>
        <dbReference type="Pfam" id="PF14240"/>
    </source>
</evidence>
<reference evidence="2 3" key="1">
    <citation type="submission" date="2016-10" db="EMBL/GenBank/DDBJ databases">
        <authorList>
            <person name="Varghese N."/>
            <person name="Submissions S."/>
        </authorList>
    </citation>
    <scope>NUCLEOTIDE SEQUENCE [LARGE SCALE GENOMIC DNA]</scope>
    <source>
        <strain evidence="2 3">Mar_2010_102</strain>
    </source>
</reference>
<proteinExistence type="predicted"/>